<dbReference type="CDD" id="cd03809">
    <property type="entry name" value="GT4_MtfB-like"/>
    <property type="match status" value="1"/>
</dbReference>
<accession>A0A1I5RCX5</accession>
<evidence type="ECO:0000259" key="3">
    <source>
        <dbReference type="Pfam" id="PF13439"/>
    </source>
</evidence>
<dbReference type="Pfam" id="PF00534">
    <property type="entry name" value="Glycos_transf_1"/>
    <property type="match status" value="1"/>
</dbReference>
<dbReference type="GO" id="GO:0016757">
    <property type="term" value="F:glycosyltransferase activity"/>
    <property type="evidence" value="ECO:0007669"/>
    <property type="project" value="UniProtKB-KW"/>
</dbReference>
<dbReference type="PANTHER" id="PTHR46401">
    <property type="entry name" value="GLYCOSYLTRANSFERASE WBBK-RELATED"/>
    <property type="match status" value="1"/>
</dbReference>
<gene>
    <name evidence="4" type="ORF">SAMN05216177_103421</name>
</gene>
<dbReference type="OrthoDB" id="9801609at2"/>
<evidence type="ECO:0000259" key="2">
    <source>
        <dbReference type="Pfam" id="PF00534"/>
    </source>
</evidence>
<dbReference type="AlphaFoldDB" id="A0A1I5RCX5"/>
<dbReference type="InterPro" id="IPR001296">
    <property type="entry name" value="Glyco_trans_1"/>
</dbReference>
<dbReference type="SUPFAM" id="SSF53756">
    <property type="entry name" value="UDP-Glycosyltransferase/glycogen phosphorylase"/>
    <property type="match status" value="1"/>
</dbReference>
<reference evidence="5" key="1">
    <citation type="submission" date="2016-10" db="EMBL/GenBank/DDBJ databases">
        <authorList>
            <person name="Varghese N."/>
            <person name="Submissions S."/>
        </authorList>
    </citation>
    <scope>NUCLEOTIDE SEQUENCE [LARGE SCALE GENOMIC DNA]</scope>
    <source>
        <strain evidence="5">JCM 15604</strain>
    </source>
</reference>
<feature type="domain" description="Glycosyl transferase family 1" evidence="2">
    <location>
        <begin position="180"/>
        <end position="328"/>
    </location>
</feature>
<dbReference type="InterPro" id="IPR028098">
    <property type="entry name" value="Glyco_trans_4-like_N"/>
</dbReference>
<evidence type="ECO:0000313" key="5">
    <source>
        <dbReference type="Proteomes" id="UP000182025"/>
    </source>
</evidence>
<name>A0A1I5RCX5_9GAMM</name>
<dbReference type="Proteomes" id="UP000182025">
    <property type="component" value="Unassembled WGS sequence"/>
</dbReference>
<organism evidence="4 5">
    <name type="scientific">Ectopseudomonas toyotomiensis</name>
    <dbReference type="NCBI Taxonomy" id="554344"/>
    <lineage>
        <taxon>Bacteria</taxon>
        <taxon>Pseudomonadati</taxon>
        <taxon>Pseudomonadota</taxon>
        <taxon>Gammaproteobacteria</taxon>
        <taxon>Pseudomonadales</taxon>
        <taxon>Pseudomonadaceae</taxon>
        <taxon>Ectopseudomonas</taxon>
    </lineage>
</organism>
<evidence type="ECO:0000256" key="1">
    <source>
        <dbReference type="ARBA" id="ARBA00022679"/>
    </source>
</evidence>
<proteinExistence type="predicted"/>
<keyword evidence="1 4" id="KW-0808">Transferase</keyword>
<dbReference type="Gene3D" id="3.40.50.2000">
    <property type="entry name" value="Glycogen Phosphorylase B"/>
    <property type="match status" value="2"/>
</dbReference>
<dbReference type="EMBL" id="FOXK01000003">
    <property type="protein sequence ID" value="SFP56408.1"/>
    <property type="molecule type" value="Genomic_DNA"/>
</dbReference>
<dbReference type="GO" id="GO:0009103">
    <property type="term" value="P:lipopolysaccharide biosynthetic process"/>
    <property type="evidence" value="ECO:0007669"/>
    <property type="project" value="TreeGrafter"/>
</dbReference>
<protein>
    <submittedName>
        <fullName evidence="4">Mannosyltransferase</fullName>
    </submittedName>
</protein>
<dbReference type="RefSeq" id="WP_074914511.1">
    <property type="nucleotide sequence ID" value="NZ_FOXK01000003.1"/>
</dbReference>
<keyword evidence="5" id="KW-1185">Reference proteome</keyword>
<dbReference type="Pfam" id="PF13439">
    <property type="entry name" value="Glyco_transf_4"/>
    <property type="match status" value="1"/>
</dbReference>
<evidence type="ECO:0000313" key="4">
    <source>
        <dbReference type="EMBL" id="SFP56408.1"/>
    </source>
</evidence>
<feature type="domain" description="Glycosyltransferase subfamily 4-like N-terminal" evidence="3">
    <location>
        <begin position="50"/>
        <end position="159"/>
    </location>
</feature>
<keyword evidence="4" id="KW-0328">Glycosyltransferase</keyword>
<sequence length="356" mass="40191">MRVVFDSIIYELQRAGGISLYWSELISRADPLSSIFCGKPNDNIFSPNIAFVEESYPSFLPRRYLPFWMKGGVGKSHIFHSSYLRFSSDSAALNVSTVHDFTYERYIHGLKGFVHGLQKRLAVKQSAGVICVSENTKADLLNFYPWVDERRVRVIYNGVGRNFFPLNDAKALLTSELGYFSKRPFLLFVGDRSLYKNFDIFLQLGKIFLEFDLVVVGGQAFSTEEKNKLSSISSRVKHFRGLSSESLNILYGSAFCLIYPSSYEGFGIPVLEAMKAGCPVISTRCSSIPEVAGEAALLVDSVSVDAFVDQLNALMSTELYEALRQKGYVQASKFSWDKCFKETTDFYKEVWDALRT</sequence>
<dbReference type="PANTHER" id="PTHR46401:SF2">
    <property type="entry name" value="GLYCOSYLTRANSFERASE WBBK-RELATED"/>
    <property type="match status" value="1"/>
</dbReference>